<evidence type="ECO:0000259" key="2">
    <source>
        <dbReference type="Pfam" id="PF13087"/>
    </source>
</evidence>
<evidence type="ECO:0000313" key="3">
    <source>
        <dbReference type="Proteomes" id="UP000035642"/>
    </source>
</evidence>
<evidence type="ECO:0000313" key="4">
    <source>
        <dbReference type="WBParaSite" id="ACAC_0000800101-mRNA-1"/>
    </source>
</evidence>
<sequence>MFVTDYTVVLFIYTCTVVLLYCTVHRLLSRIPALSLSGTIGFLQDERRLNVAITRAKRQFVLIGSARMMQSNRHLLSLLRTIQNIGKIVEPVTIGALEDG</sequence>
<dbReference type="InterPro" id="IPR027417">
    <property type="entry name" value="P-loop_NTPase"/>
</dbReference>
<accession>A0A0K0DBY3</accession>
<feature type="domain" description="DNA2/NAM7 helicase-like C-terminal" evidence="2">
    <location>
        <begin position="36"/>
        <end position="66"/>
    </location>
</feature>
<organism evidence="3 4">
    <name type="scientific">Angiostrongylus cantonensis</name>
    <name type="common">Rat lungworm</name>
    <dbReference type="NCBI Taxonomy" id="6313"/>
    <lineage>
        <taxon>Eukaryota</taxon>
        <taxon>Metazoa</taxon>
        <taxon>Ecdysozoa</taxon>
        <taxon>Nematoda</taxon>
        <taxon>Chromadorea</taxon>
        <taxon>Rhabditida</taxon>
        <taxon>Rhabditina</taxon>
        <taxon>Rhabditomorpha</taxon>
        <taxon>Strongyloidea</taxon>
        <taxon>Metastrongylidae</taxon>
        <taxon>Angiostrongylus</taxon>
    </lineage>
</organism>
<reference evidence="3" key="1">
    <citation type="submission" date="2012-09" db="EMBL/GenBank/DDBJ databases">
        <authorList>
            <person name="Martin A.A."/>
        </authorList>
    </citation>
    <scope>NUCLEOTIDE SEQUENCE</scope>
</reference>
<evidence type="ECO:0000256" key="1">
    <source>
        <dbReference type="SAM" id="Phobius"/>
    </source>
</evidence>
<dbReference type="STRING" id="6313.A0A0K0DBY3"/>
<reference evidence="4" key="2">
    <citation type="submission" date="2017-02" db="UniProtKB">
        <authorList>
            <consortium name="WormBaseParasite"/>
        </authorList>
    </citation>
    <scope>IDENTIFICATION</scope>
</reference>
<proteinExistence type="predicted"/>
<dbReference type="WBParaSite" id="ACAC_0000800101-mRNA-1">
    <property type="protein sequence ID" value="ACAC_0000800101-mRNA-1"/>
    <property type="gene ID" value="ACAC_0000800101"/>
</dbReference>
<feature type="transmembrane region" description="Helical" evidence="1">
    <location>
        <begin position="6"/>
        <end position="24"/>
    </location>
</feature>
<dbReference type="Proteomes" id="UP000035642">
    <property type="component" value="Unassembled WGS sequence"/>
</dbReference>
<keyword evidence="1" id="KW-1133">Transmembrane helix</keyword>
<dbReference type="InterPro" id="IPR041679">
    <property type="entry name" value="DNA2/NAM7-like_C"/>
</dbReference>
<protein>
    <submittedName>
        <fullName evidence="4">AAA_12 domain-containing protein</fullName>
    </submittedName>
</protein>
<keyword evidence="1" id="KW-0812">Transmembrane</keyword>
<keyword evidence="1" id="KW-0472">Membrane</keyword>
<dbReference type="Pfam" id="PF13087">
    <property type="entry name" value="AAA_12"/>
    <property type="match status" value="1"/>
</dbReference>
<dbReference type="AlphaFoldDB" id="A0A0K0DBY3"/>
<dbReference type="Gene3D" id="3.40.50.300">
    <property type="entry name" value="P-loop containing nucleotide triphosphate hydrolases"/>
    <property type="match status" value="1"/>
</dbReference>
<name>A0A0K0DBY3_ANGCA</name>
<keyword evidence="3" id="KW-1185">Reference proteome</keyword>